<feature type="domain" description="Fatty acid desaturase" evidence="10">
    <location>
        <begin position="194"/>
        <end position="304"/>
    </location>
</feature>
<sequence>MKILLVTQILLYIASSGVLSPKDIFFRNHLNCVSGQNNNPTGLYPPTQAWQGLFDPNPYFLFLMTGIGILFEGAGIALLWLFPASWTAWIIAVVCIFISGAHMQEVGHDLGHYSCFKNLKYNYWAQNITFTFLGGQSSSFWNKRHNEHHSKPSVISKDPDVTFPGNVILLGNDMPKDVGRKGKGMLPYQYQHIYLTIVCGSVWGAVAVYFAAKILQGLWLSILTQSHHLHLGVSAQDKHQDWFSYQVEHCFNFTPNWFINWATAYTNYHIEHHLFPTMPVENHHLAAPYIKELCKKHGLEYREISWAEAIAKVPRELQRPGEIWLEEYKNI</sequence>
<feature type="transmembrane region" description="Helical" evidence="8">
    <location>
        <begin position="59"/>
        <end position="81"/>
    </location>
</feature>
<feature type="domain" description="Fatty acid desaturase" evidence="10">
    <location>
        <begin position="85"/>
        <end position="162"/>
    </location>
</feature>
<dbReference type="OMA" id="INWATAY"/>
<evidence type="ECO:0000259" key="10">
    <source>
        <dbReference type="Pfam" id="PF00487"/>
    </source>
</evidence>
<dbReference type="PANTHER" id="PTHR19353:SF88">
    <property type="entry name" value="DELTA(5) FATTY ACID DESATURASE FAT-4"/>
    <property type="match status" value="1"/>
</dbReference>
<dbReference type="AlphaFoldDB" id="A0A1X7TBC6"/>
<keyword evidence="5" id="KW-0560">Oxidoreductase</keyword>
<keyword evidence="6" id="KW-0443">Lipid metabolism</keyword>
<dbReference type="CDD" id="cd03506">
    <property type="entry name" value="Delta6-FADS-like"/>
    <property type="match status" value="1"/>
</dbReference>
<evidence type="ECO:0000256" key="8">
    <source>
        <dbReference type="SAM" id="Phobius"/>
    </source>
</evidence>
<evidence type="ECO:0000256" key="9">
    <source>
        <dbReference type="SAM" id="SignalP"/>
    </source>
</evidence>
<comment type="similarity">
    <text evidence="2">Belongs to the fatty acid desaturase type 1 family.</text>
</comment>
<proteinExistence type="inferred from homology"/>
<dbReference type="OrthoDB" id="260091at2759"/>
<dbReference type="eggNOG" id="KOG4232">
    <property type="taxonomic scope" value="Eukaryota"/>
</dbReference>
<organism evidence="11">
    <name type="scientific">Amphimedon queenslandica</name>
    <name type="common">Sponge</name>
    <dbReference type="NCBI Taxonomy" id="400682"/>
    <lineage>
        <taxon>Eukaryota</taxon>
        <taxon>Metazoa</taxon>
        <taxon>Porifera</taxon>
        <taxon>Demospongiae</taxon>
        <taxon>Heteroscleromorpha</taxon>
        <taxon>Haplosclerida</taxon>
        <taxon>Niphatidae</taxon>
        <taxon>Amphimedon</taxon>
    </lineage>
</organism>
<dbReference type="InterPro" id="IPR012171">
    <property type="entry name" value="Fatty_acid_desaturase"/>
</dbReference>
<feature type="signal peptide" evidence="9">
    <location>
        <begin position="1"/>
        <end position="16"/>
    </location>
</feature>
<dbReference type="EnsemblMetazoa" id="Aqu2.1.11745_001">
    <property type="protein sequence ID" value="Aqu2.1.11745_001"/>
    <property type="gene ID" value="Aqu2.1.11745"/>
</dbReference>
<keyword evidence="9" id="KW-0732">Signal</keyword>
<dbReference type="PANTHER" id="PTHR19353">
    <property type="entry name" value="FATTY ACID DESATURASE 2"/>
    <property type="match status" value="1"/>
</dbReference>
<keyword evidence="4 8" id="KW-1133">Transmembrane helix</keyword>
<accession>A0A1X7TBC6</accession>
<dbReference type="GO" id="GO:0006629">
    <property type="term" value="P:lipid metabolic process"/>
    <property type="evidence" value="ECO:0007669"/>
    <property type="project" value="UniProtKB-KW"/>
</dbReference>
<evidence type="ECO:0000256" key="3">
    <source>
        <dbReference type="ARBA" id="ARBA00022692"/>
    </source>
</evidence>
<feature type="transmembrane region" description="Helical" evidence="8">
    <location>
        <begin position="193"/>
        <end position="212"/>
    </location>
</feature>
<dbReference type="Pfam" id="PF00487">
    <property type="entry name" value="FA_desaturase"/>
    <property type="match status" value="2"/>
</dbReference>
<evidence type="ECO:0000313" key="11">
    <source>
        <dbReference type="EnsemblMetazoa" id="Aqu2.1.11745_001"/>
    </source>
</evidence>
<evidence type="ECO:0000256" key="1">
    <source>
        <dbReference type="ARBA" id="ARBA00004141"/>
    </source>
</evidence>
<comment type="subcellular location">
    <subcellularLocation>
        <location evidence="1">Membrane</location>
        <topology evidence="1">Multi-pass membrane protein</topology>
    </subcellularLocation>
</comment>
<dbReference type="STRING" id="400682.A0A1X7TBC6"/>
<evidence type="ECO:0000256" key="6">
    <source>
        <dbReference type="ARBA" id="ARBA00023098"/>
    </source>
</evidence>
<evidence type="ECO:0000256" key="5">
    <source>
        <dbReference type="ARBA" id="ARBA00023002"/>
    </source>
</evidence>
<evidence type="ECO:0000256" key="4">
    <source>
        <dbReference type="ARBA" id="ARBA00022989"/>
    </source>
</evidence>
<dbReference type="GO" id="GO:0016020">
    <property type="term" value="C:membrane"/>
    <property type="evidence" value="ECO:0007669"/>
    <property type="project" value="UniProtKB-SubCell"/>
</dbReference>
<reference evidence="11" key="1">
    <citation type="submission" date="2017-05" db="UniProtKB">
        <authorList>
            <consortium name="EnsemblMetazoa"/>
        </authorList>
    </citation>
    <scope>IDENTIFICATION</scope>
</reference>
<feature type="chain" id="PRO_5010871895" description="Fatty acid desaturase domain-containing protein" evidence="9">
    <location>
        <begin position="17"/>
        <end position="331"/>
    </location>
</feature>
<keyword evidence="3 8" id="KW-0812">Transmembrane</keyword>
<feature type="transmembrane region" description="Helical" evidence="8">
    <location>
        <begin position="86"/>
        <end position="103"/>
    </location>
</feature>
<evidence type="ECO:0000256" key="2">
    <source>
        <dbReference type="ARBA" id="ARBA00009295"/>
    </source>
</evidence>
<dbReference type="GO" id="GO:0016717">
    <property type="term" value="F:oxidoreductase activity, acting on paired donors, with oxidation of a pair of donors resulting in the reduction of molecular oxygen to two molecules of water"/>
    <property type="evidence" value="ECO:0007669"/>
    <property type="project" value="TreeGrafter"/>
</dbReference>
<dbReference type="InterPro" id="IPR005804">
    <property type="entry name" value="FA_desaturase_dom"/>
</dbReference>
<evidence type="ECO:0000256" key="7">
    <source>
        <dbReference type="ARBA" id="ARBA00023136"/>
    </source>
</evidence>
<name>A0A1X7TBC6_AMPQE</name>
<dbReference type="InParanoid" id="A0A1X7TBC6"/>
<protein>
    <recommendedName>
        <fullName evidence="10">Fatty acid desaturase domain-containing protein</fullName>
    </recommendedName>
</protein>
<keyword evidence="7 8" id="KW-0472">Membrane</keyword>